<dbReference type="Proteomes" id="UP000078148">
    <property type="component" value="Chromosome"/>
</dbReference>
<evidence type="ECO:0000256" key="1">
    <source>
        <dbReference type="SAM" id="SignalP"/>
    </source>
</evidence>
<accession>A0A172ZK09</accession>
<dbReference type="OrthoDB" id="2654242at2"/>
<dbReference type="EMBL" id="CP013023">
    <property type="protein sequence ID" value="ANF97873.1"/>
    <property type="molecule type" value="Genomic_DNA"/>
</dbReference>
<organism evidence="2 3">
    <name type="scientific">Paenibacillus bovis</name>
    <dbReference type="NCBI Taxonomy" id="1616788"/>
    <lineage>
        <taxon>Bacteria</taxon>
        <taxon>Bacillati</taxon>
        <taxon>Bacillota</taxon>
        <taxon>Bacilli</taxon>
        <taxon>Bacillales</taxon>
        <taxon>Paenibacillaceae</taxon>
        <taxon>Paenibacillus</taxon>
    </lineage>
</organism>
<reference evidence="2 3" key="2">
    <citation type="journal article" date="2016" name="Int. J. Syst. Evol. Microbiol.">
        <title>Paenibacillus bovis sp. nov., isolated from raw yak (Bos grunniens) milk.</title>
        <authorList>
            <person name="Gao C."/>
            <person name="Han J."/>
            <person name="Liu Z."/>
            <person name="Xu X."/>
            <person name="Hang F."/>
            <person name="Wu Z."/>
        </authorList>
    </citation>
    <scope>NUCLEOTIDE SEQUENCE [LARGE SCALE GENOMIC DNA]</scope>
    <source>
        <strain evidence="2 3">BD3526</strain>
    </source>
</reference>
<dbReference type="Gene3D" id="2.130.10.10">
    <property type="entry name" value="YVTN repeat-like/Quinoprotein amine dehydrogenase"/>
    <property type="match status" value="1"/>
</dbReference>
<dbReference type="STRING" id="1616788.AR543_18865"/>
<keyword evidence="1" id="KW-0732">Signal</keyword>
<dbReference type="AlphaFoldDB" id="A0A172ZK09"/>
<keyword evidence="3" id="KW-1185">Reference proteome</keyword>
<sequence>MLQTLFTRMSMTSCLLTAGLLGSMWLTPSTAVHAAALPASYGSTTAKNGIAESSITGTNAAPLPAASSPKSLIAMNALHKSWTSPNLRTPSVLIRHPSNSFVSNIHAVPAKKLVYAYITQLVDNIPKAGISYDWKLDSLKALDENTGKVKWTYDFHKSGGPFTIYGETAFAANGTTYAFQNFTDGTYKLYSINSSGKLNWIRSLPHQNGLDIVQLSVMKDNSILAAVQYSYDNKGIYHTKLLHFQTSGKLIHRSQIAGRLIGIQNDHILMDLSPMVRRGGIWDTAYGSKLAVYNQNGQQQYTYQMPKTTILYEDMDEQQTLLSDGSIIIREAGFTQDKLYGFSPKGKLIWKRLIPIDAQIAASGTGYAVYQPAPHTISLYTMNSQIAQQNVVGPPEEGISLIQTIDGNLLLTLQKSAYVLNPQNLQTIFASSSGNILLNADIRAYGNGAIYTADARGSVVKWNMHP</sequence>
<reference evidence="3" key="1">
    <citation type="submission" date="2015-10" db="EMBL/GenBank/DDBJ databases">
        <title>Genome of Paenibacillus bovis sp. nov.</title>
        <authorList>
            <person name="Wu Z."/>
            <person name="Gao C."/>
            <person name="Liu Z."/>
            <person name="Zheng H."/>
        </authorList>
    </citation>
    <scope>NUCLEOTIDE SEQUENCE [LARGE SCALE GENOMIC DNA]</scope>
    <source>
        <strain evidence="3">BD3526</strain>
    </source>
</reference>
<proteinExistence type="predicted"/>
<name>A0A172ZK09_9BACL</name>
<evidence type="ECO:0000313" key="3">
    <source>
        <dbReference type="Proteomes" id="UP000078148"/>
    </source>
</evidence>
<gene>
    <name evidence="2" type="ORF">AR543_18865</name>
</gene>
<dbReference type="RefSeq" id="WP_060535966.1">
    <property type="nucleotide sequence ID" value="NZ_CP013023.1"/>
</dbReference>
<feature type="signal peptide" evidence="1">
    <location>
        <begin position="1"/>
        <end position="34"/>
    </location>
</feature>
<protein>
    <submittedName>
        <fullName evidence="2">Uncharacterized protein</fullName>
    </submittedName>
</protein>
<dbReference type="InterPro" id="IPR015943">
    <property type="entry name" value="WD40/YVTN_repeat-like_dom_sf"/>
</dbReference>
<feature type="chain" id="PRO_5008005980" evidence="1">
    <location>
        <begin position="35"/>
        <end position="466"/>
    </location>
</feature>
<evidence type="ECO:0000313" key="2">
    <source>
        <dbReference type="EMBL" id="ANF97873.1"/>
    </source>
</evidence>
<dbReference type="SUPFAM" id="SSF50998">
    <property type="entry name" value="Quinoprotein alcohol dehydrogenase-like"/>
    <property type="match status" value="1"/>
</dbReference>
<dbReference type="KEGG" id="pbv:AR543_18865"/>
<dbReference type="InterPro" id="IPR011047">
    <property type="entry name" value="Quinoprotein_ADH-like_sf"/>
</dbReference>